<keyword evidence="4 6" id="KW-1133">Transmembrane helix</keyword>
<dbReference type="InterPro" id="IPR051633">
    <property type="entry name" value="AceTr"/>
</dbReference>
<feature type="non-terminal residue" evidence="7">
    <location>
        <position position="1"/>
    </location>
</feature>
<comment type="similarity">
    <text evidence="2">Belongs to the acetate uptake transporter (AceTr) (TC 2.A.96) family.</text>
</comment>
<evidence type="ECO:0000256" key="4">
    <source>
        <dbReference type="ARBA" id="ARBA00022989"/>
    </source>
</evidence>
<dbReference type="EMBL" id="JAJTJA010000009">
    <property type="protein sequence ID" value="KAH8694317.1"/>
    <property type="molecule type" value="Genomic_DNA"/>
</dbReference>
<accession>A0AAD4KLL5</accession>
<evidence type="ECO:0000313" key="7">
    <source>
        <dbReference type="EMBL" id="KAH8694317.1"/>
    </source>
</evidence>
<organism evidence="7 8">
    <name type="scientific">Talaromyces proteolyticus</name>
    <dbReference type="NCBI Taxonomy" id="1131652"/>
    <lineage>
        <taxon>Eukaryota</taxon>
        <taxon>Fungi</taxon>
        <taxon>Dikarya</taxon>
        <taxon>Ascomycota</taxon>
        <taxon>Pezizomycotina</taxon>
        <taxon>Eurotiomycetes</taxon>
        <taxon>Eurotiomycetidae</taxon>
        <taxon>Eurotiales</taxon>
        <taxon>Trichocomaceae</taxon>
        <taxon>Talaromyces</taxon>
        <taxon>Talaromyces sect. Bacilispori</taxon>
    </lineage>
</organism>
<gene>
    <name evidence="7" type="ORF">BGW36DRAFT_300480</name>
</gene>
<proteinExistence type="inferred from homology"/>
<reference evidence="7" key="1">
    <citation type="submission" date="2021-12" db="EMBL/GenBank/DDBJ databases">
        <title>Convergent genome expansion in fungi linked to evolution of root-endophyte symbiosis.</title>
        <authorList>
            <consortium name="DOE Joint Genome Institute"/>
            <person name="Ke Y.-H."/>
            <person name="Bonito G."/>
            <person name="Liao H.-L."/>
            <person name="Looney B."/>
            <person name="Rojas-Flechas A."/>
            <person name="Nash J."/>
            <person name="Hameed K."/>
            <person name="Schadt C."/>
            <person name="Martin F."/>
            <person name="Crous P.W."/>
            <person name="Miettinen O."/>
            <person name="Magnuson J.K."/>
            <person name="Labbe J."/>
            <person name="Jacobson D."/>
            <person name="Doktycz M.J."/>
            <person name="Veneault-Fourrey C."/>
            <person name="Kuo A."/>
            <person name="Mondo S."/>
            <person name="Calhoun S."/>
            <person name="Riley R."/>
            <person name="Ohm R."/>
            <person name="LaButti K."/>
            <person name="Andreopoulos B."/>
            <person name="Pangilinan J."/>
            <person name="Nolan M."/>
            <person name="Tritt A."/>
            <person name="Clum A."/>
            <person name="Lipzen A."/>
            <person name="Daum C."/>
            <person name="Barry K."/>
            <person name="Grigoriev I.V."/>
            <person name="Vilgalys R."/>
        </authorList>
    </citation>
    <scope>NUCLEOTIDE SEQUENCE</scope>
    <source>
        <strain evidence="7">PMI_201</strain>
    </source>
</reference>
<protein>
    <submittedName>
        <fullName evidence="7">GPR1/FUN34/yaaH family-domain-containing protein</fullName>
    </submittedName>
</protein>
<dbReference type="GO" id="GO:0005886">
    <property type="term" value="C:plasma membrane"/>
    <property type="evidence" value="ECO:0007669"/>
    <property type="project" value="TreeGrafter"/>
</dbReference>
<dbReference type="GO" id="GO:0015123">
    <property type="term" value="F:acetate transmembrane transporter activity"/>
    <property type="evidence" value="ECO:0007669"/>
    <property type="project" value="TreeGrafter"/>
</dbReference>
<comment type="caution">
    <text evidence="7">The sequence shown here is derived from an EMBL/GenBank/DDBJ whole genome shotgun (WGS) entry which is preliminary data.</text>
</comment>
<evidence type="ECO:0000256" key="5">
    <source>
        <dbReference type="ARBA" id="ARBA00023136"/>
    </source>
</evidence>
<dbReference type="Pfam" id="PF01184">
    <property type="entry name" value="Gpr1_Fun34_YaaH"/>
    <property type="match status" value="1"/>
</dbReference>
<evidence type="ECO:0000256" key="6">
    <source>
        <dbReference type="SAM" id="Phobius"/>
    </source>
</evidence>
<dbReference type="GeneID" id="70241918"/>
<evidence type="ECO:0000256" key="2">
    <source>
        <dbReference type="ARBA" id="ARBA00005587"/>
    </source>
</evidence>
<keyword evidence="3 6" id="KW-0812">Transmembrane</keyword>
<keyword evidence="5 6" id="KW-0472">Membrane</keyword>
<keyword evidence="8" id="KW-1185">Reference proteome</keyword>
<feature type="transmembrane region" description="Helical" evidence="6">
    <location>
        <begin position="51"/>
        <end position="81"/>
    </location>
</feature>
<dbReference type="RefSeq" id="XP_046069987.1">
    <property type="nucleotide sequence ID" value="XM_046211631.1"/>
</dbReference>
<dbReference type="PANTHER" id="PTHR31123">
    <property type="entry name" value="ACCUMULATION OF DYADS PROTEIN 2-RELATED"/>
    <property type="match status" value="1"/>
</dbReference>
<dbReference type="Proteomes" id="UP001201262">
    <property type="component" value="Unassembled WGS sequence"/>
</dbReference>
<evidence type="ECO:0000256" key="3">
    <source>
        <dbReference type="ARBA" id="ARBA00022692"/>
    </source>
</evidence>
<dbReference type="InterPro" id="IPR000791">
    <property type="entry name" value="Gpr1/Fun34/SatP-like"/>
</dbReference>
<evidence type="ECO:0000256" key="1">
    <source>
        <dbReference type="ARBA" id="ARBA00004141"/>
    </source>
</evidence>
<sequence length="104" mass="10916">GFILSLSPLSCSLMGWRGSGALGAATIGVYFFMGGLLMILAAVLEWVMGNAFNYVVFATYGGFWLSFAGTLVPSFAAYAYYAPQDENNPAAGLQTGGFQASFGE</sequence>
<name>A0AAD4KLL5_9EURO</name>
<feature type="transmembrane region" description="Helical" evidence="6">
    <location>
        <begin position="20"/>
        <end position="44"/>
    </location>
</feature>
<dbReference type="PANTHER" id="PTHR31123:SF4">
    <property type="entry name" value="PROTEIN ALCS"/>
    <property type="match status" value="1"/>
</dbReference>
<evidence type="ECO:0000313" key="8">
    <source>
        <dbReference type="Proteomes" id="UP001201262"/>
    </source>
</evidence>
<dbReference type="AlphaFoldDB" id="A0AAD4KLL5"/>
<comment type="subcellular location">
    <subcellularLocation>
        <location evidence="1">Membrane</location>
        <topology evidence="1">Multi-pass membrane protein</topology>
    </subcellularLocation>
</comment>